<dbReference type="EMBL" id="JALJOT010000011">
    <property type="protein sequence ID" value="KAK9905744.1"/>
    <property type="molecule type" value="Genomic_DNA"/>
</dbReference>
<name>A0ABR2YHV1_9CHLO</name>
<dbReference type="Proteomes" id="UP001491310">
    <property type="component" value="Unassembled WGS sequence"/>
</dbReference>
<protein>
    <submittedName>
        <fullName evidence="2">Uncharacterized protein</fullName>
    </submittedName>
</protein>
<keyword evidence="3" id="KW-1185">Reference proteome</keyword>
<evidence type="ECO:0000256" key="1">
    <source>
        <dbReference type="SAM" id="MobiDB-lite"/>
    </source>
</evidence>
<reference evidence="2 3" key="1">
    <citation type="journal article" date="2024" name="Nat. Commun.">
        <title>Phylogenomics reveals the evolutionary origins of lichenization in chlorophyte algae.</title>
        <authorList>
            <person name="Puginier C."/>
            <person name="Libourel C."/>
            <person name="Otte J."/>
            <person name="Skaloud P."/>
            <person name="Haon M."/>
            <person name="Grisel S."/>
            <person name="Petersen M."/>
            <person name="Berrin J.G."/>
            <person name="Delaux P.M."/>
            <person name="Dal Grande F."/>
            <person name="Keller J."/>
        </authorList>
    </citation>
    <scope>NUCLEOTIDE SEQUENCE [LARGE SCALE GENOMIC DNA]</scope>
    <source>
        <strain evidence="2 3">SAG 216-7</strain>
    </source>
</reference>
<feature type="region of interest" description="Disordered" evidence="1">
    <location>
        <begin position="123"/>
        <end position="247"/>
    </location>
</feature>
<gene>
    <name evidence="2" type="ORF">WJX75_005530</name>
</gene>
<feature type="compositionally biased region" description="Basic and acidic residues" evidence="1">
    <location>
        <begin position="230"/>
        <end position="247"/>
    </location>
</feature>
<proteinExistence type="predicted"/>
<sequence>MAEKVIPAEIIKELGEVVKEFPYEATTQDTAALSGCSLAATFMQLLYGGVGAASAWGITSAKPIERYRAFRLAAAVGTGLWAGERSRDASGMACLKLLVALPTALGGEVAALVRERDPYHAVLKNAPKRMDGDPSARIATEQARQSAAQRDAYSDEETPSPSRVAPAGGRDAPSSAPEGDAPIWEFEPAWEPAAADLLPGEQSHPNRRRRRRSRSSSAQHPEEGGGQGEEALKDYFDSRWDEPQGHR</sequence>
<feature type="compositionally biased region" description="Low complexity" evidence="1">
    <location>
        <begin position="181"/>
        <end position="195"/>
    </location>
</feature>
<accession>A0ABR2YHV1</accession>
<evidence type="ECO:0000313" key="2">
    <source>
        <dbReference type="EMBL" id="KAK9905744.1"/>
    </source>
</evidence>
<evidence type="ECO:0000313" key="3">
    <source>
        <dbReference type="Proteomes" id="UP001491310"/>
    </source>
</evidence>
<comment type="caution">
    <text evidence="2">The sequence shown here is derived from an EMBL/GenBank/DDBJ whole genome shotgun (WGS) entry which is preliminary data.</text>
</comment>
<feature type="compositionally biased region" description="Basic residues" evidence="1">
    <location>
        <begin position="205"/>
        <end position="214"/>
    </location>
</feature>
<organism evidence="2 3">
    <name type="scientific">Coccomyxa subellipsoidea</name>
    <dbReference type="NCBI Taxonomy" id="248742"/>
    <lineage>
        <taxon>Eukaryota</taxon>
        <taxon>Viridiplantae</taxon>
        <taxon>Chlorophyta</taxon>
        <taxon>core chlorophytes</taxon>
        <taxon>Trebouxiophyceae</taxon>
        <taxon>Trebouxiophyceae incertae sedis</taxon>
        <taxon>Coccomyxaceae</taxon>
        <taxon>Coccomyxa</taxon>
    </lineage>
</organism>